<dbReference type="AlphaFoldDB" id="A0A243QLW2"/>
<organism evidence="1 2">
    <name type="scientific">Streptosporangium minutum</name>
    <dbReference type="NCBI Taxonomy" id="569862"/>
    <lineage>
        <taxon>Bacteria</taxon>
        <taxon>Bacillati</taxon>
        <taxon>Actinomycetota</taxon>
        <taxon>Actinomycetes</taxon>
        <taxon>Streptosporangiales</taxon>
        <taxon>Streptosporangiaceae</taxon>
        <taxon>Streptosporangium</taxon>
    </lineage>
</organism>
<keyword evidence="2" id="KW-1185">Reference proteome</keyword>
<dbReference type="CDD" id="cd00371">
    <property type="entry name" value="HMA"/>
    <property type="match status" value="1"/>
</dbReference>
<accession>A0A243QLW2</accession>
<reference evidence="1 2" key="1">
    <citation type="submission" date="2017-05" db="EMBL/GenBank/DDBJ databases">
        <title>Biotechnological potential of actinobacteria isolated from South African environments.</title>
        <authorList>
            <person name="Le Roes-Hill M."/>
            <person name="Prins A."/>
            <person name="Durrell K.A."/>
        </authorList>
    </citation>
    <scope>NUCLEOTIDE SEQUENCE [LARGE SCALE GENOMIC DNA]</scope>
    <source>
        <strain evidence="1">M26</strain>
    </source>
</reference>
<protein>
    <submittedName>
        <fullName evidence="1">Uncharacterized protein</fullName>
    </submittedName>
</protein>
<evidence type="ECO:0000313" key="2">
    <source>
        <dbReference type="Proteomes" id="UP000194761"/>
    </source>
</evidence>
<dbReference type="SUPFAM" id="SSF55008">
    <property type="entry name" value="HMA, heavy metal-associated domain"/>
    <property type="match status" value="1"/>
</dbReference>
<dbReference type="Proteomes" id="UP000194761">
    <property type="component" value="Unassembled WGS sequence"/>
</dbReference>
<comment type="caution">
    <text evidence="1">The sequence shown here is derived from an EMBL/GenBank/DDBJ whole genome shotgun (WGS) entry which is preliminary data.</text>
</comment>
<sequence>MITVAYSLVTYRVSGLSSESCDHCLTSLKAELIRVPGIVGVDIKPSDRKVSVLTDGPVDEGLIREAMELAGCEFIEERHQDQETVG</sequence>
<proteinExistence type="predicted"/>
<evidence type="ECO:0000313" key="1">
    <source>
        <dbReference type="EMBL" id="OUC83021.1"/>
    </source>
</evidence>
<gene>
    <name evidence="1" type="ORF">CA984_40940</name>
</gene>
<dbReference type="InterPro" id="IPR006121">
    <property type="entry name" value="HMA_dom"/>
</dbReference>
<name>A0A243QLW2_9ACTN</name>
<dbReference type="Gene3D" id="3.30.70.100">
    <property type="match status" value="1"/>
</dbReference>
<dbReference type="GO" id="GO:0046872">
    <property type="term" value="F:metal ion binding"/>
    <property type="evidence" value="ECO:0007669"/>
    <property type="project" value="InterPro"/>
</dbReference>
<dbReference type="RefSeq" id="WP_086578728.1">
    <property type="nucleotide sequence ID" value="NZ_NGFP01000351.1"/>
</dbReference>
<dbReference type="InterPro" id="IPR036163">
    <property type="entry name" value="HMA_dom_sf"/>
</dbReference>
<dbReference type="EMBL" id="NGFP01000351">
    <property type="protein sequence ID" value="OUC83021.1"/>
    <property type="molecule type" value="Genomic_DNA"/>
</dbReference>